<dbReference type="Proteomes" id="UP000313359">
    <property type="component" value="Unassembled WGS sequence"/>
</dbReference>
<feature type="region of interest" description="Disordered" evidence="1">
    <location>
        <begin position="163"/>
        <end position="224"/>
    </location>
</feature>
<evidence type="ECO:0000313" key="2">
    <source>
        <dbReference type="EMBL" id="RPD62867.1"/>
    </source>
</evidence>
<proteinExistence type="predicted"/>
<accession>A0A5C2SHX9</accession>
<evidence type="ECO:0000256" key="1">
    <source>
        <dbReference type="SAM" id="MobiDB-lite"/>
    </source>
</evidence>
<gene>
    <name evidence="2" type="ORF">L227DRAFT_599612</name>
</gene>
<dbReference type="AlphaFoldDB" id="A0A5C2SHX9"/>
<protein>
    <submittedName>
        <fullName evidence="2">Uncharacterized protein</fullName>
    </submittedName>
</protein>
<keyword evidence="3" id="KW-1185">Reference proteome</keyword>
<name>A0A5C2SHX9_9APHY</name>
<evidence type="ECO:0000313" key="3">
    <source>
        <dbReference type="Proteomes" id="UP000313359"/>
    </source>
</evidence>
<organism evidence="2 3">
    <name type="scientific">Lentinus tigrinus ALCF2SS1-6</name>
    <dbReference type="NCBI Taxonomy" id="1328759"/>
    <lineage>
        <taxon>Eukaryota</taxon>
        <taxon>Fungi</taxon>
        <taxon>Dikarya</taxon>
        <taxon>Basidiomycota</taxon>
        <taxon>Agaricomycotina</taxon>
        <taxon>Agaricomycetes</taxon>
        <taxon>Polyporales</taxon>
        <taxon>Polyporaceae</taxon>
        <taxon>Lentinus</taxon>
    </lineage>
</organism>
<feature type="compositionally biased region" description="Low complexity" evidence="1">
    <location>
        <begin position="163"/>
        <end position="192"/>
    </location>
</feature>
<reference evidence="2" key="1">
    <citation type="journal article" date="2018" name="Genome Biol. Evol.">
        <title>Genomics and development of Lentinus tigrinus, a white-rot wood-decaying mushroom with dimorphic fruiting bodies.</title>
        <authorList>
            <person name="Wu B."/>
            <person name="Xu Z."/>
            <person name="Knudson A."/>
            <person name="Carlson A."/>
            <person name="Chen N."/>
            <person name="Kovaka S."/>
            <person name="LaButti K."/>
            <person name="Lipzen A."/>
            <person name="Pennachio C."/>
            <person name="Riley R."/>
            <person name="Schakwitz W."/>
            <person name="Umezawa K."/>
            <person name="Ohm R.A."/>
            <person name="Grigoriev I.V."/>
            <person name="Nagy L.G."/>
            <person name="Gibbons J."/>
            <person name="Hibbett D."/>
        </authorList>
    </citation>
    <scope>NUCLEOTIDE SEQUENCE [LARGE SCALE GENOMIC DNA]</scope>
    <source>
        <strain evidence="2">ALCF2SS1-6</strain>
    </source>
</reference>
<dbReference type="EMBL" id="ML122258">
    <property type="protein sequence ID" value="RPD62867.1"/>
    <property type="molecule type" value="Genomic_DNA"/>
</dbReference>
<sequence length="224" mass="21968">MLAPSCSSTKFAEFWCSTHPVSSSTTTAHSHTPVTTFLTRTFRVHPFTMLSNKFITLAGFVVLACTGTQAQGVGGGSDDGAGGSLSSIVSSALPTADGQGLNSAISGVNTVAYTAVGGVSSAVPPVVSGVSSLVTSVLGGVSTQLPSIVSGASSLVSGVAPINTGSSSDGDGSAASPTSTDSGTGSIPTDSGDGSGDDDGSNDDGAGNTRRGYHPRGAYYQRAH</sequence>